<dbReference type="Pfam" id="PF13855">
    <property type="entry name" value="LRR_8"/>
    <property type="match status" value="1"/>
</dbReference>
<dbReference type="InterPro" id="IPR011009">
    <property type="entry name" value="Kinase-like_dom_sf"/>
</dbReference>
<dbReference type="PROSITE" id="PS50011">
    <property type="entry name" value="PROTEIN_KINASE_DOM"/>
    <property type="match status" value="1"/>
</dbReference>
<dbReference type="Pfam" id="PF01416">
    <property type="entry name" value="PseudoU_synth_1"/>
    <property type="match status" value="1"/>
</dbReference>
<proteinExistence type="predicted"/>
<dbReference type="Gene3D" id="1.10.510.10">
    <property type="entry name" value="Transferase(Phosphotransferase) domain 1"/>
    <property type="match status" value="1"/>
</dbReference>
<dbReference type="SUPFAM" id="SSF56112">
    <property type="entry name" value="Protein kinase-like (PK-like)"/>
    <property type="match status" value="1"/>
</dbReference>
<evidence type="ECO:0000256" key="5">
    <source>
        <dbReference type="ARBA" id="ARBA00022989"/>
    </source>
</evidence>
<accession>A0AAD8N843</accession>
<comment type="subcellular location">
    <subcellularLocation>
        <location evidence="1">Membrane</location>
    </subcellularLocation>
</comment>
<dbReference type="SUPFAM" id="SSF55120">
    <property type="entry name" value="Pseudouridine synthase"/>
    <property type="match status" value="1"/>
</dbReference>
<dbReference type="GO" id="GO:0001522">
    <property type="term" value="P:pseudouridine synthesis"/>
    <property type="evidence" value="ECO:0007669"/>
    <property type="project" value="InterPro"/>
</dbReference>
<dbReference type="Gene3D" id="3.30.70.580">
    <property type="entry name" value="Pseudouridine synthase I, catalytic domain, N-terminal subdomain"/>
    <property type="match status" value="1"/>
</dbReference>
<organism evidence="10 11">
    <name type="scientific">Heracleum sosnowskyi</name>
    <dbReference type="NCBI Taxonomy" id="360622"/>
    <lineage>
        <taxon>Eukaryota</taxon>
        <taxon>Viridiplantae</taxon>
        <taxon>Streptophyta</taxon>
        <taxon>Embryophyta</taxon>
        <taxon>Tracheophyta</taxon>
        <taxon>Spermatophyta</taxon>
        <taxon>Magnoliopsida</taxon>
        <taxon>eudicotyledons</taxon>
        <taxon>Gunneridae</taxon>
        <taxon>Pentapetalae</taxon>
        <taxon>asterids</taxon>
        <taxon>campanulids</taxon>
        <taxon>Apiales</taxon>
        <taxon>Apiaceae</taxon>
        <taxon>Apioideae</taxon>
        <taxon>apioid superclade</taxon>
        <taxon>Tordylieae</taxon>
        <taxon>Tordyliinae</taxon>
        <taxon>Heracleum</taxon>
    </lineage>
</organism>
<evidence type="ECO:0000256" key="2">
    <source>
        <dbReference type="ARBA" id="ARBA00022614"/>
    </source>
</evidence>
<dbReference type="PANTHER" id="PTHR48007:SF64">
    <property type="entry name" value="POLLEN RECEPTOR-LIKE KINASE 1"/>
    <property type="match status" value="1"/>
</dbReference>
<evidence type="ECO:0000313" key="10">
    <source>
        <dbReference type="EMBL" id="KAK1399316.1"/>
    </source>
</evidence>
<keyword evidence="5 8" id="KW-1133">Transmembrane helix</keyword>
<comment type="caution">
    <text evidence="10">The sequence shown here is derived from an EMBL/GenBank/DDBJ whole genome shotgun (WGS) entry which is preliminary data.</text>
</comment>
<dbReference type="Proteomes" id="UP001237642">
    <property type="component" value="Unassembled WGS sequence"/>
</dbReference>
<sequence>MPELRLGFRGCSAAPIWSRVFEHMTEARAMTSSSESTHVHYNHTDACQFTRWNARESYHFMYAARSWNKVNDFYSQLVLGNVSFSDIFKTPMHVDHEADLVDTSVQTESTTSPTIKMTGRWARVTFKIVLSYNGGAYDGWQKQPGLNTVQGSVERSLGKFIDAKKLLLLKDKGLPIEGCVVVAGRTDKGVTAYQQVCSFSTWRTDIKAQDIEEAVNDAGPGNLRVISVFKVSRAFHPNFSAKWRRYIYVFPLNTEKEESSQCEDADTDVFDGGKRNVFDDVHMALEDSDVLADNYNTETRNVKKSNSFSVKKVDLLLRQLEGKLLSYKMFARDTKASRNIGPPTECFLFHARATETKFITDAEDQEGAEAMCIELVANRFLRKMVRVLVATAIREAAAGAEDDALLKLMDATCRRATAPPAPADGLCLFDVGSVYICSSSPRERAARTSTCTGGARMIMALITKINNNENRIARPPGLLIVLAILLNLCLTSLSIGPSESEILLEFKASLSNNSALSSWTKSKPPCPTGNWAGVHCVNNNVRALRLHRIGLTGNLKVDILKGLQGLRSISIWGNQLEGGIPDFSVMSALKNVYLSDNKFSGIIKTDTFHGMISLKRLHAARNRFIGPIPDSLALLPKLKELNLENNRFSGQMPDFQQRNWSSFNVSNNQLDGPIPNTLMKLNASSFAGNKNLCGGREMQACPIKDLDSLILTIVYTVVALAAAVAIVSALVIFLRRRREASQLRENGLSTMRPENARLVTSSGYMDLDKMEYGGSSHGKSVHGRKNSNSSRKTTVDSTKLIFLRDDRPSFDLTDLLSASAEILGSGVFGSSYKAAMNDGSSTVMVVKKYAKMKDVPKDEFYEHMRMLGKLNHPNVLPIVAYYYRKEEKLLVSEYVANVSLAVHLHGGGNKLDWGKRLRIVKGVARGLLYLYNQLPSLIAPHGHLKSANVVLNEAWEPLLNDYALSRIVNQEDAQDLMIMYKSPEYRTLNRISKKTDVWSLGSLTLEILTGRFPANILQQIKGVKDNGDLAAWVDVLVREDENWKNKVFDKDMMMNIKAGGEEEQEMHKLLKIGLACCEMEVDKRLDIREAVEQIENVKEPEH</sequence>
<evidence type="ECO:0000256" key="1">
    <source>
        <dbReference type="ARBA" id="ARBA00004370"/>
    </source>
</evidence>
<dbReference type="InterPro" id="IPR020103">
    <property type="entry name" value="PsdUridine_synth_cat_dom_sf"/>
</dbReference>
<dbReference type="InterPro" id="IPR013210">
    <property type="entry name" value="LRR_N_plant-typ"/>
</dbReference>
<dbReference type="SUPFAM" id="SSF52058">
    <property type="entry name" value="L domain-like"/>
    <property type="match status" value="1"/>
</dbReference>
<dbReference type="GO" id="GO:0009982">
    <property type="term" value="F:pseudouridine synthase activity"/>
    <property type="evidence" value="ECO:0007669"/>
    <property type="project" value="InterPro"/>
</dbReference>
<protein>
    <recommendedName>
        <fullName evidence="9">Protein kinase domain-containing protein</fullName>
    </recommendedName>
</protein>
<evidence type="ECO:0000256" key="6">
    <source>
        <dbReference type="ARBA" id="ARBA00023136"/>
    </source>
</evidence>
<reference evidence="10" key="1">
    <citation type="submission" date="2023-02" db="EMBL/GenBank/DDBJ databases">
        <title>Genome of toxic invasive species Heracleum sosnowskyi carries increased number of genes despite the absence of recent whole-genome duplications.</title>
        <authorList>
            <person name="Schelkunov M."/>
            <person name="Shtratnikova V."/>
            <person name="Makarenko M."/>
            <person name="Klepikova A."/>
            <person name="Omelchenko D."/>
            <person name="Novikova G."/>
            <person name="Obukhova E."/>
            <person name="Bogdanov V."/>
            <person name="Penin A."/>
            <person name="Logacheva M."/>
        </authorList>
    </citation>
    <scope>NUCLEOTIDE SEQUENCE</scope>
    <source>
        <strain evidence="10">Hsosn_3</strain>
        <tissue evidence="10">Leaf</tissue>
    </source>
</reference>
<keyword evidence="6 8" id="KW-0472">Membrane</keyword>
<evidence type="ECO:0000313" key="11">
    <source>
        <dbReference type="Proteomes" id="UP001237642"/>
    </source>
</evidence>
<dbReference type="GO" id="GO:0005524">
    <property type="term" value="F:ATP binding"/>
    <property type="evidence" value="ECO:0007669"/>
    <property type="project" value="InterPro"/>
</dbReference>
<evidence type="ECO:0000256" key="7">
    <source>
        <dbReference type="ARBA" id="ARBA00023235"/>
    </source>
</evidence>
<name>A0AAD8N843_9APIA</name>
<dbReference type="InterPro" id="IPR020097">
    <property type="entry name" value="PsdUridine_synth_TruA_a/b_dom"/>
</dbReference>
<feature type="domain" description="Protein kinase" evidence="9">
    <location>
        <begin position="817"/>
        <end position="1102"/>
    </location>
</feature>
<dbReference type="Pfam" id="PF08263">
    <property type="entry name" value="LRRNT_2"/>
    <property type="match status" value="1"/>
</dbReference>
<dbReference type="GO" id="GO:0003723">
    <property type="term" value="F:RNA binding"/>
    <property type="evidence" value="ECO:0007669"/>
    <property type="project" value="InterPro"/>
</dbReference>
<dbReference type="Gene3D" id="3.30.200.20">
    <property type="entry name" value="Phosphorylase Kinase, domain 1"/>
    <property type="match status" value="1"/>
</dbReference>
<evidence type="ECO:0000256" key="4">
    <source>
        <dbReference type="ARBA" id="ARBA00022737"/>
    </source>
</evidence>
<keyword evidence="3 8" id="KW-0812">Transmembrane</keyword>
<dbReference type="InterPro" id="IPR020095">
    <property type="entry name" value="PsdUridine_synth_TruA_C"/>
</dbReference>
<reference evidence="10" key="2">
    <citation type="submission" date="2023-05" db="EMBL/GenBank/DDBJ databases">
        <authorList>
            <person name="Schelkunov M.I."/>
        </authorList>
    </citation>
    <scope>NUCLEOTIDE SEQUENCE</scope>
    <source>
        <strain evidence="10">Hsosn_3</strain>
        <tissue evidence="10">Leaf</tissue>
    </source>
</reference>
<dbReference type="InterPro" id="IPR001611">
    <property type="entry name" value="Leu-rich_rpt"/>
</dbReference>
<dbReference type="FunFam" id="3.30.70.660:FF:000019">
    <property type="entry name" value="tRNA pseudouridine synthase"/>
    <property type="match status" value="1"/>
</dbReference>
<dbReference type="AlphaFoldDB" id="A0AAD8N843"/>
<dbReference type="InterPro" id="IPR046959">
    <property type="entry name" value="PRK1-6/SRF4-like"/>
</dbReference>
<evidence type="ECO:0000256" key="8">
    <source>
        <dbReference type="SAM" id="Phobius"/>
    </source>
</evidence>
<keyword evidence="11" id="KW-1185">Reference proteome</keyword>
<dbReference type="GO" id="GO:0004672">
    <property type="term" value="F:protein kinase activity"/>
    <property type="evidence" value="ECO:0007669"/>
    <property type="project" value="InterPro"/>
</dbReference>
<feature type="transmembrane region" description="Helical" evidence="8">
    <location>
        <begin position="709"/>
        <end position="734"/>
    </location>
</feature>
<dbReference type="PANTHER" id="PTHR48007">
    <property type="entry name" value="LEUCINE-RICH REPEAT RECEPTOR-LIKE PROTEIN KINASE PXC1"/>
    <property type="match status" value="1"/>
</dbReference>
<dbReference type="InterPro" id="IPR032675">
    <property type="entry name" value="LRR_dom_sf"/>
</dbReference>
<keyword evidence="7" id="KW-0413">Isomerase</keyword>
<dbReference type="InterPro" id="IPR020094">
    <property type="entry name" value="TruA/RsuA/RluB/E/F_N"/>
</dbReference>
<dbReference type="Pfam" id="PF00069">
    <property type="entry name" value="Pkinase"/>
    <property type="match status" value="1"/>
</dbReference>
<dbReference type="Gene3D" id="3.80.10.10">
    <property type="entry name" value="Ribonuclease Inhibitor"/>
    <property type="match status" value="2"/>
</dbReference>
<gene>
    <name evidence="10" type="ORF">POM88_009179</name>
</gene>
<evidence type="ECO:0000256" key="3">
    <source>
        <dbReference type="ARBA" id="ARBA00022692"/>
    </source>
</evidence>
<evidence type="ECO:0000259" key="9">
    <source>
        <dbReference type="PROSITE" id="PS50011"/>
    </source>
</evidence>
<dbReference type="InterPro" id="IPR000719">
    <property type="entry name" value="Prot_kinase_dom"/>
</dbReference>
<keyword evidence="2" id="KW-0433">Leucine-rich repeat</keyword>
<dbReference type="Gene3D" id="3.30.70.660">
    <property type="entry name" value="Pseudouridine synthase I, catalytic domain, C-terminal subdomain"/>
    <property type="match status" value="1"/>
</dbReference>
<dbReference type="GO" id="GO:0016020">
    <property type="term" value="C:membrane"/>
    <property type="evidence" value="ECO:0007669"/>
    <property type="project" value="UniProtKB-SubCell"/>
</dbReference>
<keyword evidence="4" id="KW-0677">Repeat</keyword>
<dbReference type="EMBL" id="JAUIZM010000002">
    <property type="protein sequence ID" value="KAK1399316.1"/>
    <property type="molecule type" value="Genomic_DNA"/>
</dbReference>